<comment type="caution">
    <text evidence="4">The sequence shown here is derived from an EMBL/GenBank/DDBJ whole genome shotgun (WGS) entry which is preliminary data.</text>
</comment>
<keyword evidence="1" id="KW-0539">Nucleus</keyword>
<feature type="compositionally biased region" description="Basic and acidic residues" evidence="2">
    <location>
        <begin position="214"/>
        <end position="224"/>
    </location>
</feature>
<dbReference type="GO" id="GO:0008270">
    <property type="term" value="F:zinc ion binding"/>
    <property type="evidence" value="ECO:0007669"/>
    <property type="project" value="InterPro"/>
</dbReference>
<dbReference type="Gene3D" id="4.10.240.10">
    <property type="entry name" value="Zn(2)-C6 fungal-type DNA-binding domain"/>
    <property type="match status" value="1"/>
</dbReference>
<feature type="domain" description="Zn(2)-C6 fungal-type" evidence="3">
    <location>
        <begin position="11"/>
        <end position="38"/>
    </location>
</feature>
<sequence>MAEPLKRTFHGCLTCRKRKVRCHGGNPCQNCSRMNITCHSSFDTNLRIRVSTPNGQRVVSSKPDAKPNRGPAPVPQPPTSLAPSALMTTFDSRAESFGVSFHNQFAGYSLPSHHHQPAFVSEAPSIHQLSPSTCGSGIPELDSLQFTNGMWGFDFPMHTTAGLEHDFHNRIDMNTHAGVLPPVSFDALMPGTPVSQQSNPISDSDEGSVSSRGRNRDGTKEWIPRRRKRPKKSISKEETTTAAQRWPSGAESFNPAVSYTQEDFTTEHDEKWTLNRFVFDYGQKCPSICPMRLAVLAWAAKSAAPDGSQLDPSVVGCYSQSSQQVEKLIAIADPTIIINRLPPVMSAAEIIICSTLFLNRYDVLDRNLDAIENRFERITRWLANHPGDLKLSAFACKLLLWNCYLQIRIQMFSSTSPPYTVLLDILRDRGDYHLILEKSHSYHVDMFGHDYPQEQLSEDAESIPASLRLHETFCLLADIIRYRSLQQSQNPAQDLAYAAIDSGIQRAEGEFELAVAMNASANVLRRVPMPSLYFPASAGRANNVSPTDPVEMGSMLPSPSRTPPLLSSDATLSRHDLHWLMTYAVFLTAKILWSRTVRPDIRTDDSSNEAVESILQIALLLRKSQGRHSQSRGLLSTLWPLPLFVASVETVDEVRADWAHHMFIYGVMEGKKGGASSNEGNGRKALHMMEEVRRRQDAIAGRVGMDAVIADVAGPQGIFVFLR</sequence>
<dbReference type="Pfam" id="PF00172">
    <property type="entry name" value="Zn_clus"/>
    <property type="match status" value="1"/>
</dbReference>
<evidence type="ECO:0000259" key="3">
    <source>
        <dbReference type="PROSITE" id="PS50048"/>
    </source>
</evidence>
<evidence type="ECO:0000256" key="1">
    <source>
        <dbReference type="ARBA" id="ARBA00023242"/>
    </source>
</evidence>
<dbReference type="AlphaFoldDB" id="A0AAE0NC10"/>
<reference evidence="4" key="2">
    <citation type="submission" date="2023-06" db="EMBL/GenBank/DDBJ databases">
        <authorList>
            <consortium name="Lawrence Berkeley National Laboratory"/>
            <person name="Haridas S."/>
            <person name="Hensen N."/>
            <person name="Bonometti L."/>
            <person name="Westerberg I."/>
            <person name="Brannstrom I.O."/>
            <person name="Guillou S."/>
            <person name="Cros-Aarteil S."/>
            <person name="Calhoun S."/>
            <person name="Kuo A."/>
            <person name="Mondo S."/>
            <person name="Pangilinan J."/>
            <person name="Riley R."/>
            <person name="LaButti K."/>
            <person name="Andreopoulos B."/>
            <person name="Lipzen A."/>
            <person name="Chen C."/>
            <person name="Yanf M."/>
            <person name="Daum C."/>
            <person name="Ng V."/>
            <person name="Clum A."/>
            <person name="Steindorff A."/>
            <person name="Ohm R."/>
            <person name="Martin F."/>
            <person name="Silar P."/>
            <person name="Natvig D."/>
            <person name="Lalanne C."/>
            <person name="Gautier V."/>
            <person name="Ament-velasquez S.L."/>
            <person name="Kruys A."/>
            <person name="Hutchinson M.I."/>
            <person name="Powell A.J."/>
            <person name="Barry K."/>
            <person name="Miller A.N."/>
            <person name="Grigoriev I.V."/>
            <person name="Debuchy R."/>
            <person name="Gladieux P."/>
            <person name="Thoren M.H."/>
            <person name="Johannesson H."/>
        </authorList>
    </citation>
    <scope>NUCLEOTIDE SEQUENCE</scope>
    <source>
        <strain evidence="4">CBS 232.78</strain>
    </source>
</reference>
<dbReference type="PANTHER" id="PTHR37534:SF46">
    <property type="entry name" value="ZN(II)2CYS6 TRANSCRIPTION FACTOR (EUROFUNG)"/>
    <property type="match status" value="1"/>
</dbReference>
<dbReference type="SUPFAM" id="SSF57701">
    <property type="entry name" value="Zn2/Cys6 DNA-binding domain"/>
    <property type="match status" value="1"/>
</dbReference>
<feature type="region of interest" description="Disordered" evidence="2">
    <location>
        <begin position="49"/>
        <end position="80"/>
    </location>
</feature>
<feature type="compositionally biased region" description="Polar residues" evidence="2">
    <location>
        <begin position="193"/>
        <end position="212"/>
    </location>
</feature>
<keyword evidence="5" id="KW-1185">Reference proteome</keyword>
<dbReference type="GO" id="GO:0000981">
    <property type="term" value="F:DNA-binding transcription factor activity, RNA polymerase II-specific"/>
    <property type="evidence" value="ECO:0007669"/>
    <property type="project" value="InterPro"/>
</dbReference>
<reference evidence="4" key="1">
    <citation type="journal article" date="2023" name="Mol. Phylogenet. Evol.">
        <title>Genome-scale phylogeny and comparative genomics of the fungal order Sordariales.</title>
        <authorList>
            <person name="Hensen N."/>
            <person name="Bonometti L."/>
            <person name="Westerberg I."/>
            <person name="Brannstrom I.O."/>
            <person name="Guillou S."/>
            <person name="Cros-Aarteil S."/>
            <person name="Calhoun S."/>
            <person name="Haridas S."/>
            <person name="Kuo A."/>
            <person name="Mondo S."/>
            <person name="Pangilinan J."/>
            <person name="Riley R."/>
            <person name="LaButti K."/>
            <person name="Andreopoulos B."/>
            <person name="Lipzen A."/>
            <person name="Chen C."/>
            <person name="Yan M."/>
            <person name="Daum C."/>
            <person name="Ng V."/>
            <person name="Clum A."/>
            <person name="Steindorff A."/>
            <person name="Ohm R.A."/>
            <person name="Martin F."/>
            <person name="Silar P."/>
            <person name="Natvig D.O."/>
            <person name="Lalanne C."/>
            <person name="Gautier V."/>
            <person name="Ament-Velasquez S.L."/>
            <person name="Kruys A."/>
            <person name="Hutchinson M.I."/>
            <person name="Powell A.J."/>
            <person name="Barry K."/>
            <person name="Miller A.N."/>
            <person name="Grigoriev I.V."/>
            <person name="Debuchy R."/>
            <person name="Gladieux P."/>
            <person name="Hiltunen Thoren M."/>
            <person name="Johannesson H."/>
        </authorList>
    </citation>
    <scope>NUCLEOTIDE SEQUENCE</scope>
    <source>
        <strain evidence="4">CBS 232.78</strain>
    </source>
</reference>
<organism evidence="4 5">
    <name type="scientific">Podospora didyma</name>
    <dbReference type="NCBI Taxonomy" id="330526"/>
    <lineage>
        <taxon>Eukaryota</taxon>
        <taxon>Fungi</taxon>
        <taxon>Dikarya</taxon>
        <taxon>Ascomycota</taxon>
        <taxon>Pezizomycotina</taxon>
        <taxon>Sordariomycetes</taxon>
        <taxon>Sordariomycetidae</taxon>
        <taxon>Sordariales</taxon>
        <taxon>Podosporaceae</taxon>
        <taxon>Podospora</taxon>
    </lineage>
</organism>
<dbReference type="InterPro" id="IPR001138">
    <property type="entry name" value="Zn2Cys6_DnaBD"/>
</dbReference>
<dbReference type="Proteomes" id="UP001285441">
    <property type="component" value="Unassembled WGS sequence"/>
</dbReference>
<dbReference type="InterPro" id="IPR036864">
    <property type="entry name" value="Zn2-C6_fun-type_DNA-bd_sf"/>
</dbReference>
<name>A0AAE0NC10_9PEZI</name>
<dbReference type="PANTHER" id="PTHR37534">
    <property type="entry name" value="TRANSCRIPTIONAL ACTIVATOR PROTEIN UGA3"/>
    <property type="match status" value="1"/>
</dbReference>
<evidence type="ECO:0000256" key="2">
    <source>
        <dbReference type="SAM" id="MobiDB-lite"/>
    </source>
</evidence>
<protein>
    <recommendedName>
        <fullName evidence="3">Zn(2)-C6 fungal-type domain-containing protein</fullName>
    </recommendedName>
</protein>
<dbReference type="CDD" id="cd00067">
    <property type="entry name" value="GAL4"/>
    <property type="match status" value="1"/>
</dbReference>
<dbReference type="EMBL" id="JAULSW010000006">
    <property type="protein sequence ID" value="KAK3378176.1"/>
    <property type="molecule type" value="Genomic_DNA"/>
</dbReference>
<feature type="region of interest" description="Disordered" evidence="2">
    <location>
        <begin position="187"/>
        <end position="254"/>
    </location>
</feature>
<proteinExistence type="predicted"/>
<dbReference type="PROSITE" id="PS00463">
    <property type="entry name" value="ZN2_CY6_FUNGAL_1"/>
    <property type="match status" value="1"/>
</dbReference>
<dbReference type="SMART" id="SM00066">
    <property type="entry name" value="GAL4"/>
    <property type="match status" value="1"/>
</dbReference>
<dbReference type="PROSITE" id="PS50048">
    <property type="entry name" value="ZN2_CY6_FUNGAL_2"/>
    <property type="match status" value="1"/>
</dbReference>
<gene>
    <name evidence="4" type="ORF">B0H63DRAFT_238987</name>
</gene>
<accession>A0AAE0NC10</accession>
<feature type="compositionally biased region" description="Pro residues" evidence="2">
    <location>
        <begin position="70"/>
        <end position="80"/>
    </location>
</feature>
<evidence type="ECO:0000313" key="5">
    <source>
        <dbReference type="Proteomes" id="UP001285441"/>
    </source>
</evidence>
<evidence type="ECO:0000313" key="4">
    <source>
        <dbReference type="EMBL" id="KAK3378176.1"/>
    </source>
</evidence>